<dbReference type="EMBL" id="SOCH01000003">
    <property type="protein sequence ID" value="TDU97761.1"/>
    <property type="molecule type" value="Genomic_DNA"/>
</dbReference>
<keyword evidence="1" id="KW-0812">Transmembrane</keyword>
<proteinExistence type="predicted"/>
<evidence type="ECO:0000313" key="6">
    <source>
        <dbReference type="Proteomes" id="UP000294882"/>
    </source>
</evidence>
<dbReference type="EMBL" id="JASBCP010000002">
    <property type="protein sequence ID" value="MDI3047998.1"/>
    <property type="molecule type" value="Genomic_DNA"/>
</dbReference>
<keyword evidence="1" id="KW-0472">Membrane</keyword>
<evidence type="ECO:0000256" key="1">
    <source>
        <dbReference type="SAM" id="Phobius"/>
    </source>
</evidence>
<protein>
    <submittedName>
        <fullName evidence="4">Uncharacterized protein</fullName>
    </submittedName>
</protein>
<dbReference type="KEGG" id="mhyv:MHSN_02670"/>
<reference evidence="3" key="3">
    <citation type="submission" date="2023-04" db="EMBL/GenBank/DDBJ databases">
        <title>Genomes of recent Mycoplasma hyosynoviae isolates 2023.</title>
        <authorList>
            <person name="Spergser J."/>
        </authorList>
    </citation>
    <scope>NUCLEOTIDE SEQUENCE</scope>
    <source>
        <strain evidence="3">SN1J23N</strain>
    </source>
</reference>
<keyword evidence="1" id="KW-1133">Transmembrane helix</keyword>
<evidence type="ECO:0000313" key="4">
    <source>
        <dbReference type="EMBL" id="TDU97761.1"/>
    </source>
</evidence>
<evidence type="ECO:0000313" key="5">
    <source>
        <dbReference type="Proteomes" id="UP000264882"/>
    </source>
</evidence>
<sequence length="170" mass="19232">MEKKKKIYLGLGLSTVAAIAIGATVTAILLKKKNVNKKVIVEVEKTNPETKKPNENNTGEILPGLPAEEVEPKTIFENKKLAEVDANKIFPVIELSNYYDKLNFKDGQAWIDDDMLLYIIKDITGRLAISDGVVKYSIDREDQKTVTLNFIWFNSTQKSFKSYKIFTNTI</sequence>
<dbReference type="EMBL" id="CP008748">
    <property type="protein sequence ID" value="ASI54067.1"/>
    <property type="molecule type" value="Genomic_DNA"/>
</dbReference>
<gene>
    <name evidence="4" type="ORF">JN03_0276</name>
    <name evidence="2" type="ORF">MHSN_02670</name>
    <name evidence="3" type="ORF">QJ129_01840</name>
</gene>
<reference evidence="4 6" key="2">
    <citation type="submission" date="2019-03" db="EMBL/GenBank/DDBJ databases">
        <title>Genomic Encyclopedia of Archaeal and Bacterial Type Strains, Phase II (KMG-II): from individual species to whole genera.</title>
        <authorList>
            <person name="Goeker M."/>
        </authorList>
    </citation>
    <scope>NUCLEOTIDE SEQUENCE [LARGE SCALE GENOMIC DNA]</scope>
    <source>
        <strain evidence="4 6">ATCC 25591</strain>
    </source>
</reference>
<dbReference type="Proteomes" id="UP000264882">
    <property type="component" value="Chromosome"/>
</dbReference>
<dbReference type="Proteomes" id="UP000294882">
    <property type="component" value="Unassembled WGS sequence"/>
</dbReference>
<dbReference type="OrthoDB" id="398775at2"/>
<accession>A0A063YMY6</accession>
<organism evidence="4 6">
    <name type="scientific">Metamycoplasma hyosynoviae</name>
    <dbReference type="NCBI Taxonomy" id="29559"/>
    <lineage>
        <taxon>Bacteria</taxon>
        <taxon>Bacillati</taxon>
        <taxon>Mycoplasmatota</taxon>
        <taxon>Mycoplasmoidales</taxon>
        <taxon>Metamycoplasmataceae</taxon>
        <taxon>Metamycoplasma</taxon>
    </lineage>
</organism>
<keyword evidence="5" id="KW-1185">Reference proteome</keyword>
<feature type="transmembrane region" description="Helical" evidence="1">
    <location>
        <begin position="7"/>
        <end position="30"/>
    </location>
</feature>
<dbReference type="AlphaFoldDB" id="A0A063YMY6"/>
<dbReference type="Proteomes" id="UP001233782">
    <property type="component" value="Unassembled WGS sequence"/>
</dbReference>
<evidence type="ECO:0000313" key="2">
    <source>
        <dbReference type="EMBL" id="ASI54067.1"/>
    </source>
</evidence>
<name>A0A063YMY6_9BACT</name>
<evidence type="ECO:0000313" key="3">
    <source>
        <dbReference type="EMBL" id="MDI3047998.1"/>
    </source>
</evidence>
<dbReference type="NCBIfam" id="NF045957">
    <property type="entry name" value="MHO_1590_dom"/>
    <property type="match status" value="1"/>
</dbReference>
<dbReference type="RefSeq" id="WP_036441374.1">
    <property type="nucleotide sequence ID" value="NZ_CP008748.1"/>
</dbReference>
<reference evidence="2 5" key="1">
    <citation type="submission" date="2014-06" db="EMBL/GenBank/DDBJ databases">
        <title>The Whole Genome Sequence of Mycoplasma hyosynoviae strain ATCC 27095.</title>
        <authorList>
            <person name="Calcutt M.J."/>
            <person name="Foecking M.F."/>
        </authorList>
    </citation>
    <scope>NUCLEOTIDE SEQUENCE [LARGE SCALE GENOMIC DNA]</scope>
    <source>
        <strain evidence="2 5">M60</strain>
    </source>
</reference>